<dbReference type="OrthoDB" id="3335358at2759"/>
<organism evidence="1 2">
    <name type="scientific">Cytospora chrysosperma</name>
    <name type="common">Cytospora canker fungus</name>
    <name type="synonym">Sphaeria chrysosperma</name>
    <dbReference type="NCBI Taxonomy" id="252740"/>
    <lineage>
        <taxon>Eukaryota</taxon>
        <taxon>Fungi</taxon>
        <taxon>Dikarya</taxon>
        <taxon>Ascomycota</taxon>
        <taxon>Pezizomycotina</taxon>
        <taxon>Sordariomycetes</taxon>
        <taxon>Sordariomycetidae</taxon>
        <taxon>Diaporthales</taxon>
        <taxon>Cytosporaceae</taxon>
        <taxon>Cytospora</taxon>
    </lineage>
</organism>
<proteinExistence type="predicted"/>
<dbReference type="Proteomes" id="UP000284375">
    <property type="component" value="Unassembled WGS sequence"/>
</dbReference>
<dbReference type="EMBL" id="LJZO01000049">
    <property type="protein sequence ID" value="ROV90578.1"/>
    <property type="molecule type" value="Genomic_DNA"/>
</dbReference>
<evidence type="ECO:0000313" key="2">
    <source>
        <dbReference type="Proteomes" id="UP000284375"/>
    </source>
</evidence>
<dbReference type="Gene3D" id="3.20.170.20">
    <property type="entry name" value="Protein of unknown function DUF952"/>
    <property type="match status" value="1"/>
</dbReference>
<comment type="caution">
    <text evidence="1">The sequence shown here is derived from an EMBL/GenBank/DDBJ whole genome shotgun (WGS) entry which is preliminary data.</text>
</comment>
<reference evidence="1 2" key="1">
    <citation type="submission" date="2015-09" db="EMBL/GenBank/DDBJ databases">
        <title>Host preference determinants of Valsa canker pathogens revealed by comparative genomics.</title>
        <authorList>
            <person name="Yin Z."/>
            <person name="Huang L."/>
        </authorList>
    </citation>
    <scope>NUCLEOTIDE SEQUENCE [LARGE SCALE GENOMIC DNA]</scope>
    <source>
        <strain evidence="1 2">YSFL</strain>
    </source>
</reference>
<sequence>MPAPKSLPTYVYKIVDSAPPSPLPDVYPLSELDKHDGFVHLSTSWQVPITADLFFASHTTLHLIKIRLAPRLSQVKWDDPPDENDGCPHLYGSFGAADVESVETFEKASGGGGGGGGGQSWKEVFASSGWLE</sequence>
<keyword evidence="2" id="KW-1185">Reference proteome</keyword>
<evidence type="ECO:0000313" key="1">
    <source>
        <dbReference type="EMBL" id="ROV90578.1"/>
    </source>
</evidence>
<accession>A0A423VI22</accession>
<dbReference type="Pfam" id="PF06108">
    <property type="entry name" value="DUF952"/>
    <property type="match status" value="1"/>
</dbReference>
<dbReference type="PANTHER" id="PTHR34129">
    <property type="entry name" value="BLR1139 PROTEIN"/>
    <property type="match status" value="1"/>
</dbReference>
<evidence type="ECO:0008006" key="3">
    <source>
        <dbReference type="Google" id="ProtNLM"/>
    </source>
</evidence>
<dbReference type="STRING" id="252740.A0A423VI22"/>
<dbReference type="AlphaFoldDB" id="A0A423VI22"/>
<name>A0A423VI22_CYTCH</name>
<dbReference type="PANTHER" id="PTHR34129:SF1">
    <property type="entry name" value="DUF952 DOMAIN-CONTAINING PROTEIN"/>
    <property type="match status" value="1"/>
</dbReference>
<dbReference type="InterPro" id="IPR009297">
    <property type="entry name" value="DUF952"/>
</dbReference>
<protein>
    <recommendedName>
        <fullName evidence="3">DUF952 domain-containing protein</fullName>
    </recommendedName>
</protein>
<gene>
    <name evidence="1" type="ORF">VSDG_07455</name>
</gene>
<dbReference type="SUPFAM" id="SSF56399">
    <property type="entry name" value="ADP-ribosylation"/>
    <property type="match status" value="1"/>
</dbReference>